<keyword evidence="2" id="KW-1185">Reference proteome</keyword>
<accession>A0A964WYV5</accession>
<dbReference type="RefSeq" id="WP_166524728.1">
    <property type="nucleotide sequence ID" value="NZ_JAAABI010000008.1"/>
</dbReference>
<organism evidence="1 2">
    <name type="scientific">Flagellimonas ochracea</name>
    <dbReference type="NCBI Taxonomy" id="2696472"/>
    <lineage>
        <taxon>Bacteria</taxon>
        <taxon>Pseudomonadati</taxon>
        <taxon>Bacteroidota</taxon>
        <taxon>Flavobacteriia</taxon>
        <taxon>Flavobacteriales</taxon>
        <taxon>Flavobacteriaceae</taxon>
        <taxon>Flagellimonas</taxon>
    </lineage>
</organism>
<protein>
    <submittedName>
        <fullName evidence="1">Uncharacterized protein</fullName>
    </submittedName>
</protein>
<gene>
    <name evidence="1" type="ORF">GTQ34_15535</name>
</gene>
<dbReference type="AlphaFoldDB" id="A0A964WYV5"/>
<evidence type="ECO:0000313" key="1">
    <source>
        <dbReference type="EMBL" id="NAY93322.1"/>
    </source>
</evidence>
<reference evidence="1" key="1">
    <citation type="submission" date="2020-01" db="EMBL/GenBank/DDBJ databases">
        <title>Muricauda ochracea sp. nov., isolated from a tidal flat of Garorim bay in Korea.</title>
        <authorList>
            <person name="Kim D."/>
            <person name="Yoo Y."/>
            <person name="Kim J.-J."/>
        </authorList>
    </citation>
    <scope>NUCLEOTIDE SEQUENCE</scope>
    <source>
        <strain evidence="1">JGD-17</strain>
    </source>
</reference>
<comment type="caution">
    <text evidence="1">The sequence shown here is derived from an EMBL/GenBank/DDBJ whole genome shotgun (WGS) entry which is preliminary data.</text>
</comment>
<dbReference type="Proteomes" id="UP000667650">
    <property type="component" value="Unassembled WGS sequence"/>
</dbReference>
<proteinExistence type="predicted"/>
<name>A0A964WYV5_9FLAO</name>
<sequence length="216" mass="24860">MKKGLFLHEIATGFEDENLTAEHYIQVGQKFTNEWLPNYWACYIYTQLFNMYGRTPDTPKDVSRSDLLNKAQEQLNIAKERYKGKDAEILSDIDALQGFVNFFKLRNAIGTKKGDSVIADLKIQYLEKLKSALQKDPENPLVYVLIGTSMVGKPDSDFREALAAKVLLNKAEELFDNETRHRALSTRWNSEWLGFFWLKNADNVLTKKLNDEAAKE</sequence>
<evidence type="ECO:0000313" key="2">
    <source>
        <dbReference type="Proteomes" id="UP000667650"/>
    </source>
</evidence>
<dbReference type="EMBL" id="JAAABI010000008">
    <property type="protein sequence ID" value="NAY93322.1"/>
    <property type="molecule type" value="Genomic_DNA"/>
</dbReference>